<dbReference type="Proteomes" id="UP000199072">
    <property type="component" value="Unassembled WGS sequence"/>
</dbReference>
<proteinExistence type="predicted"/>
<dbReference type="Gene3D" id="3.10.450.50">
    <property type="match status" value="1"/>
</dbReference>
<dbReference type="OrthoDB" id="792876at2"/>
<dbReference type="AlphaFoldDB" id="A0A1G6XWX5"/>
<evidence type="ECO:0000313" key="3">
    <source>
        <dbReference type="Proteomes" id="UP000199072"/>
    </source>
</evidence>
<name>A0A1G6XWX5_9SPHI</name>
<sequence length="156" mass="17663">MKNKFLVACIICLLSASSMYAYTGPGDNAAYNSVIRDFIESHMTSNYKKLNKVLDENSTYKIPHGQEVLVQSKEELVGQMKKDGGLVQNCTSNYEVLAKSDAMVIARVDFRYDTNIQHNYLILEKDKNLEWKITQVCKIFDDVAIPQSKELATAKN</sequence>
<evidence type="ECO:0008006" key="4">
    <source>
        <dbReference type="Google" id="ProtNLM"/>
    </source>
</evidence>
<keyword evidence="3" id="KW-1185">Reference proteome</keyword>
<dbReference type="EMBL" id="FNAI01000002">
    <property type="protein sequence ID" value="SDD81876.1"/>
    <property type="molecule type" value="Genomic_DNA"/>
</dbReference>
<evidence type="ECO:0000256" key="1">
    <source>
        <dbReference type="SAM" id="SignalP"/>
    </source>
</evidence>
<keyword evidence="1" id="KW-0732">Signal</keyword>
<reference evidence="2 3" key="1">
    <citation type="submission" date="2016-10" db="EMBL/GenBank/DDBJ databases">
        <authorList>
            <person name="de Groot N.N."/>
        </authorList>
    </citation>
    <scope>NUCLEOTIDE SEQUENCE [LARGE SCALE GENOMIC DNA]</scope>
    <source>
        <strain evidence="2 3">47C3B</strain>
    </source>
</reference>
<accession>A0A1G6XWX5</accession>
<organism evidence="2 3">
    <name type="scientific">Mucilaginibacter pineti</name>
    <dbReference type="NCBI Taxonomy" id="1391627"/>
    <lineage>
        <taxon>Bacteria</taxon>
        <taxon>Pseudomonadati</taxon>
        <taxon>Bacteroidota</taxon>
        <taxon>Sphingobacteriia</taxon>
        <taxon>Sphingobacteriales</taxon>
        <taxon>Sphingobacteriaceae</taxon>
        <taxon>Mucilaginibacter</taxon>
    </lineage>
</organism>
<dbReference type="RefSeq" id="WP_091147116.1">
    <property type="nucleotide sequence ID" value="NZ_FNAI01000002.1"/>
</dbReference>
<feature type="chain" id="PRO_5011735335" description="Lumazine-binding" evidence="1">
    <location>
        <begin position="22"/>
        <end position="156"/>
    </location>
</feature>
<dbReference type="STRING" id="1391627.SAMN05216464_102672"/>
<protein>
    <recommendedName>
        <fullName evidence="4">Lumazine-binding</fullName>
    </recommendedName>
</protein>
<evidence type="ECO:0000313" key="2">
    <source>
        <dbReference type="EMBL" id="SDD81876.1"/>
    </source>
</evidence>
<gene>
    <name evidence="2" type="ORF">SAMN05216464_102672</name>
</gene>
<feature type="signal peptide" evidence="1">
    <location>
        <begin position="1"/>
        <end position="21"/>
    </location>
</feature>